<protein>
    <submittedName>
        <fullName evidence="1">DUF1217 domain-containing protein</fullName>
    </submittedName>
</protein>
<dbReference type="EMBL" id="JBHRYJ010000001">
    <property type="protein sequence ID" value="MFC3673939.1"/>
    <property type="molecule type" value="Genomic_DNA"/>
</dbReference>
<reference evidence="2" key="1">
    <citation type="journal article" date="2019" name="Int. J. Syst. Evol. Microbiol.">
        <title>The Global Catalogue of Microorganisms (GCM) 10K type strain sequencing project: providing services to taxonomists for standard genome sequencing and annotation.</title>
        <authorList>
            <consortium name="The Broad Institute Genomics Platform"/>
            <consortium name="The Broad Institute Genome Sequencing Center for Infectious Disease"/>
            <person name="Wu L."/>
            <person name="Ma J."/>
        </authorList>
    </citation>
    <scope>NUCLEOTIDE SEQUENCE [LARGE SCALE GENOMIC DNA]</scope>
    <source>
        <strain evidence="2">KCTC 42182</strain>
    </source>
</reference>
<dbReference type="InterPro" id="IPR023157">
    <property type="entry name" value="AGR-C-984p-like_sf"/>
</dbReference>
<accession>A0ABV7V9T1</accession>
<dbReference type="RefSeq" id="WP_379719963.1">
    <property type="nucleotide sequence ID" value="NZ_JBHRYJ010000001.1"/>
</dbReference>
<organism evidence="1 2">
    <name type="scientific">Ferrovibrio xuzhouensis</name>
    <dbReference type="NCBI Taxonomy" id="1576914"/>
    <lineage>
        <taxon>Bacteria</taxon>
        <taxon>Pseudomonadati</taxon>
        <taxon>Pseudomonadota</taxon>
        <taxon>Alphaproteobacteria</taxon>
        <taxon>Rhodospirillales</taxon>
        <taxon>Rhodospirillaceae</taxon>
        <taxon>Ferrovibrio</taxon>
    </lineage>
</organism>
<name>A0ABV7V9T1_9PROT</name>
<dbReference type="Proteomes" id="UP001595711">
    <property type="component" value="Unassembled WGS sequence"/>
</dbReference>
<sequence length="480" mass="52371">MAIDLSALLGGNVSSATVSPLAMFKKLQKLAEENKAEHASDSAAEQAKSVVREFNNAATRLRNSQYKQSNAQVQNDVIYFKNRVNSATTVSELINDDRFLRVLANANGFGDLFSTDKQKLKDILTSDLSDPASAAYQGSLKELEFAKKYNFGASGTQLDANGNIVGIDASGKLVNDGSQATDLPAGLAKLKGLAVDLNGTALVVSGAAKPSDNGKLIAGPDVASNDAAAYSKALTKPLLQEQAAPDPSAAPSYYEYDGTEYQTYVKRKDLQKDVDYYRENIGSVKSLDDLFGNQRLLTFVLKSYGLESEAQYPGKIRKIIESDLSDVNSLANRFQDPRYQQLTKDLSVNILGTGKLTLQSTTDDIVKKYQQTSYEQYLDDQAPGVRAAIEFERRIKDVTQTVQLLGDSVLREVVTVANNIPKELAYQETDAQIAALEKRVDLKNLKSDQGEIDKLVLRYLTFKDADGTGSSQSYLLNLFG</sequence>
<proteinExistence type="predicted"/>
<comment type="caution">
    <text evidence="1">The sequence shown here is derived from an EMBL/GenBank/DDBJ whole genome shotgun (WGS) entry which is preliminary data.</text>
</comment>
<dbReference type="SUPFAM" id="SSF158837">
    <property type="entry name" value="AGR C 984p-like"/>
    <property type="match status" value="2"/>
</dbReference>
<dbReference type="InterPro" id="IPR010626">
    <property type="entry name" value="DUF1217"/>
</dbReference>
<evidence type="ECO:0000313" key="2">
    <source>
        <dbReference type="Proteomes" id="UP001595711"/>
    </source>
</evidence>
<keyword evidence="2" id="KW-1185">Reference proteome</keyword>
<dbReference type="Pfam" id="PF06748">
    <property type="entry name" value="DUF1217"/>
    <property type="match status" value="1"/>
</dbReference>
<dbReference type="Gene3D" id="1.10.3700.10">
    <property type="entry name" value="AGR C 984p-like"/>
    <property type="match status" value="2"/>
</dbReference>
<gene>
    <name evidence="1" type="ORF">ACFOOQ_00180</name>
</gene>
<evidence type="ECO:0000313" key="1">
    <source>
        <dbReference type="EMBL" id="MFC3673939.1"/>
    </source>
</evidence>